<proteinExistence type="predicted"/>
<evidence type="ECO:0000313" key="1">
    <source>
        <dbReference type="EMBL" id="KAJ3575117.1"/>
    </source>
</evidence>
<organism evidence="1 2">
    <name type="scientific">Leucocoprinus birnbaumii</name>
    <dbReference type="NCBI Taxonomy" id="56174"/>
    <lineage>
        <taxon>Eukaryota</taxon>
        <taxon>Fungi</taxon>
        <taxon>Dikarya</taxon>
        <taxon>Basidiomycota</taxon>
        <taxon>Agaricomycotina</taxon>
        <taxon>Agaricomycetes</taxon>
        <taxon>Agaricomycetidae</taxon>
        <taxon>Agaricales</taxon>
        <taxon>Agaricineae</taxon>
        <taxon>Agaricaceae</taxon>
        <taxon>Leucocoprinus</taxon>
    </lineage>
</organism>
<evidence type="ECO:0008006" key="3">
    <source>
        <dbReference type="Google" id="ProtNLM"/>
    </source>
</evidence>
<sequence>MNSASVPRKLGPVHQLPPEILEEIFNLCTPPFAEVSCNTPPLLLCLVCTSWRDIVLHSSRLWNRVAIDLTNFVPEVPTGSKKSASPVVTFLERSKQQPLAIQLTASLDALDHHDWKAQFDSVLDRVHGRIRELNLSSPWLNKLLYAFNSGVRFPQLESLTVTSTGEPSFESLPIPINAFSQSTFLRRLHYNAYISQETALNLAVPWSQLTHVTLADTDYASWRYIFARCTNMRFGSFVISGPPPTSPKPFSDINFPYLTHLAIHNLQSSRSPLILEGCSFPNLKELTLEWMHSPGFNVGFLSTIKRLQKLAISSAYSINVAEVISIFSLTPLISHLQMLSDHCSREVFEVLTYHVHQQRPLLPYLRILEIQTPHSNTVHYEEEALNALKKALGSRWWIFPQSKVKRLQTLRMSTSGYDPSSIREALHHLTKAGLDLQVYPVASATAERQRLFRK</sequence>
<gene>
    <name evidence="1" type="ORF">NP233_g1315</name>
</gene>
<dbReference type="Proteomes" id="UP001213000">
    <property type="component" value="Unassembled WGS sequence"/>
</dbReference>
<name>A0AAD5YZN1_9AGAR</name>
<dbReference type="Gene3D" id="1.20.1280.50">
    <property type="match status" value="1"/>
</dbReference>
<dbReference type="AlphaFoldDB" id="A0AAD5YZN1"/>
<dbReference type="EMBL" id="JANIEX010000046">
    <property type="protein sequence ID" value="KAJ3575117.1"/>
    <property type="molecule type" value="Genomic_DNA"/>
</dbReference>
<comment type="caution">
    <text evidence="1">The sequence shown here is derived from an EMBL/GenBank/DDBJ whole genome shotgun (WGS) entry which is preliminary data.</text>
</comment>
<accession>A0AAD5YZN1</accession>
<evidence type="ECO:0000313" key="2">
    <source>
        <dbReference type="Proteomes" id="UP001213000"/>
    </source>
</evidence>
<dbReference type="InterPro" id="IPR036047">
    <property type="entry name" value="F-box-like_dom_sf"/>
</dbReference>
<dbReference type="Gene3D" id="3.80.10.10">
    <property type="entry name" value="Ribonuclease Inhibitor"/>
    <property type="match status" value="1"/>
</dbReference>
<dbReference type="PANTHER" id="PTHR38926:SF5">
    <property type="entry name" value="F-BOX AND LEUCINE-RICH REPEAT PROTEIN 6"/>
    <property type="match status" value="1"/>
</dbReference>
<reference evidence="1" key="1">
    <citation type="submission" date="2022-07" db="EMBL/GenBank/DDBJ databases">
        <title>Genome Sequence of Leucocoprinus birnbaumii.</title>
        <authorList>
            <person name="Buettner E."/>
        </authorList>
    </citation>
    <scope>NUCLEOTIDE SEQUENCE</scope>
    <source>
        <strain evidence="1">VT141</strain>
    </source>
</reference>
<dbReference type="SUPFAM" id="SSF52047">
    <property type="entry name" value="RNI-like"/>
    <property type="match status" value="1"/>
</dbReference>
<dbReference type="SUPFAM" id="SSF81383">
    <property type="entry name" value="F-box domain"/>
    <property type="match status" value="1"/>
</dbReference>
<dbReference type="InterPro" id="IPR032675">
    <property type="entry name" value="LRR_dom_sf"/>
</dbReference>
<dbReference type="PANTHER" id="PTHR38926">
    <property type="entry name" value="F-BOX DOMAIN CONTAINING PROTEIN, EXPRESSED"/>
    <property type="match status" value="1"/>
</dbReference>
<keyword evidence="2" id="KW-1185">Reference proteome</keyword>
<protein>
    <recommendedName>
        <fullName evidence="3">F-box domain-containing protein</fullName>
    </recommendedName>
</protein>